<evidence type="ECO:0000313" key="3">
    <source>
        <dbReference type="Proteomes" id="UP000784294"/>
    </source>
</evidence>
<name>A0A3S5C134_9PLAT</name>
<keyword evidence="1" id="KW-1133">Transmembrane helix</keyword>
<keyword evidence="1" id="KW-0812">Transmembrane</keyword>
<organism evidence="2 3">
    <name type="scientific">Protopolystoma xenopodis</name>
    <dbReference type="NCBI Taxonomy" id="117903"/>
    <lineage>
        <taxon>Eukaryota</taxon>
        <taxon>Metazoa</taxon>
        <taxon>Spiralia</taxon>
        <taxon>Lophotrochozoa</taxon>
        <taxon>Platyhelminthes</taxon>
        <taxon>Monogenea</taxon>
        <taxon>Polyopisthocotylea</taxon>
        <taxon>Polystomatidea</taxon>
        <taxon>Polystomatidae</taxon>
        <taxon>Protopolystoma</taxon>
    </lineage>
</organism>
<accession>A0A3S5C134</accession>
<keyword evidence="1" id="KW-0472">Membrane</keyword>
<dbReference type="Proteomes" id="UP000784294">
    <property type="component" value="Unassembled WGS sequence"/>
</dbReference>
<dbReference type="AlphaFoldDB" id="A0A3S5C134"/>
<evidence type="ECO:0000256" key="1">
    <source>
        <dbReference type="SAM" id="Phobius"/>
    </source>
</evidence>
<evidence type="ECO:0008006" key="4">
    <source>
        <dbReference type="Google" id="ProtNLM"/>
    </source>
</evidence>
<feature type="transmembrane region" description="Helical" evidence="1">
    <location>
        <begin position="183"/>
        <end position="203"/>
    </location>
</feature>
<feature type="transmembrane region" description="Helical" evidence="1">
    <location>
        <begin position="21"/>
        <end position="44"/>
    </location>
</feature>
<evidence type="ECO:0000313" key="2">
    <source>
        <dbReference type="EMBL" id="VEL28453.1"/>
    </source>
</evidence>
<proteinExistence type="predicted"/>
<feature type="transmembrane region" description="Helical" evidence="1">
    <location>
        <begin position="50"/>
        <end position="71"/>
    </location>
</feature>
<comment type="caution">
    <text evidence="2">The sequence shown here is derived from an EMBL/GenBank/DDBJ whole genome shotgun (WGS) entry which is preliminary data.</text>
</comment>
<gene>
    <name evidence="2" type="ORF">PXEA_LOCUS21893</name>
</gene>
<keyword evidence="3" id="KW-1185">Reference proteome</keyword>
<dbReference type="EMBL" id="CAAALY010095164">
    <property type="protein sequence ID" value="VEL28453.1"/>
    <property type="molecule type" value="Genomic_DNA"/>
</dbReference>
<sequence length="217" mass="24661">MEKEIFRIIQTSVIQTIRDCLNLLVVVQFVSALNKVAILALIIIKKPSLLHYTFVIMLFCMISVSAAYFVIHYRDGQIQKVLKTELGLSMYKTKYAVGKGESIYSLSSIAQKKRIYAPLLHQILECCGATGVEDVRVDKSPVYTCCRVNSECQQEDDFTKHSCAWKLHVQGSKAILNRLNASIFMAVLIDLFNFLVTMMYRLFFTAIKASDMELILP</sequence>
<reference evidence="2" key="1">
    <citation type="submission" date="2018-11" db="EMBL/GenBank/DDBJ databases">
        <authorList>
            <consortium name="Pathogen Informatics"/>
        </authorList>
    </citation>
    <scope>NUCLEOTIDE SEQUENCE</scope>
</reference>
<protein>
    <recommendedName>
        <fullName evidence="4">Tetraspanin</fullName>
    </recommendedName>
</protein>